<dbReference type="Proteomes" id="UP001487740">
    <property type="component" value="Unassembled WGS sequence"/>
</dbReference>
<name>A0AAW0UH10_SCYPA</name>
<evidence type="ECO:0000313" key="2">
    <source>
        <dbReference type="EMBL" id="KAK8397472.1"/>
    </source>
</evidence>
<dbReference type="AlphaFoldDB" id="A0AAW0UH10"/>
<sequence>MGRYKLSRAMDQRVEVQRGQDQDVEGTLVGLHKVLEAGAVPAFRRARVSAPLVTSRGRGEGRAITRRSKAAQHLKNITRDCCSLLRHSRIWRVVDASLTAKPCTWDSSQWHAAWCCTNSLRCGSSVPRTTTQYRTVCLASCRGTMSPHQQATDSVLCPGSPSARPHCCPIRGGASPCHTDALGTTNTPMLDTLRSGSRQSHCAHITGTQGDCRPHVQRGADRRTLSR</sequence>
<evidence type="ECO:0000256" key="1">
    <source>
        <dbReference type="SAM" id="MobiDB-lite"/>
    </source>
</evidence>
<accession>A0AAW0UH10</accession>
<gene>
    <name evidence="2" type="ORF">O3P69_004910</name>
</gene>
<keyword evidence="3" id="KW-1185">Reference proteome</keyword>
<reference evidence="2 3" key="1">
    <citation type="submission" date="2023-03" db="EMBL/GenBank/DDBJ databases">
        <title>High-quality genome of Scylla paramamosain provides insights in environmental adaptation.</title>
        <authorList>
            <person name="Zhang L."/>
        </authorList>
    </citation>
    <scope>NUCLEOTIDE SEQUENCE [LARGE SCALE GENOMIC DNA]</scope>
    <source>
        <strain evidence="2">LZ_2023a</strain>
        <tissue evidence="2">Muscle</tissue>
    </source>
</reference>
<evidence type="ECO:0000313" key="3">
    <source>
        <dbReference type="Proteomes" id="UP001487740"/>
    </source>
</evidence>
<comment type="caution">
    <text evidence="2">The sequence shown here is derived from an EMBL/GenBank/DDBJ whole genome shotgun (WGS) entry which is preliminary data.</text>
</comment>
<protein>
    <submittedName>
        <fullName evidence="2">Uncharacterized protein</fullName>
    </submittedName>
</protein>
<feature type="compositionally biased region" description="Basic and acidic residues" evidence="1">
    <location>
        <begin position="212"/>
        <end position="227"/>
    </location>
</feature>
<proteinExistence type="predicted"/>
<dbReference type="EMBL" id="JARAKH010000014">
    <property type="protein sequence ID" value="KAK8397472.1"/>
    <property type="molecule type" value="Genomic_DNA"/>
</dbReference>
<organism evidence="2 3">
    <name type="scientific">Scylla paramamosain</name>
    <name type="common">Mud crab</name>
    <dbReference type="NCBI Taxonomy" id="85552"/>
    <lineage>
        <taxon>Eukaryota</taxon>
        <taxon>Metazoa</taxon>
        <taxon>Ecdysozoa</taxon>
        <taxon>Arthropoda</taxon>
        <taxon>Crustacea</taxon>
        <taxon>Multicrustacea</taxon>
        <taxon>Malacostraca</taxon>
        <taxon>Eumalacostraca</taxon>
        <taxon>Eucarida</taxon>
        <taxon>Decapoda</taxon>
        <taxon>Pleocyemata</taxon>
        <taxon>Brachyura</taxon>
        <taxon>Eubrachyura</taxon>
        <taxon>Portunoidea</taxon>
        <taxon>Portunidae</taxon>
        <taxon>Portuninae</taxon>
        <taxon>Scylla</taxon>
    </lineage>
</organism>
<feature type="region of interest" description="Disordered" evidence="1">
    <location>
        <begin position="207"/>
        <end position="227"/>
    </location>
</feature>